<dbReference type="EMBL" id="JACHGF010000003">
    <property type="protein sequence ID" value="MBB5284327.1"/>
    <property type="molecule type" value="Genomic_DNA"/>
</dbReference>
<reference evidence="1 2" key="1">
    <citation type="submission" date="2020-08" db="EMBL/GenBank/DDBJ databases">
        <title>Genomic Encyclopedia of Type Strains, Phase IV (KMG-IV): sequencing the most valuable type-strain genomes for metagenomic binning, comparative biology and taxonomic classification.</title>
        <authorList>
            <person name="Goeker M."/>
        </authorList>
    </citation>
    <scope>NUCLEOTIDE SEQUENCE [LARGE SCALE GENOMIC DNA]</scope>
    <source>
        <strain evidence="1 2">DSM 105074</strain>
    </source>
</reference>
<comment type="caution">
    <text evidence="1">The sequence shown here is derived from an EMBL/GenBank/DDBJ whole genome shotgun (WGS) entry which is preliminary data.</text>
</comment>
<organism evidence="1 2">
    <name type="scientific">Rhabdobacter roseus</name>
    <dbReference type="NCBI Taxonomy" id="1655419"/>
    <lineage>
        <taxon>Bacteria</taxon>
        <taxon>Pseudomonadati</taxon>
        <taxon>Bacteroidota</taxon>
        <taxon>Cytophagia</taxon>
        <taxon>Cytophagales</taxon>
        <taxon>Cytophagaceae</taxon>
        <taxon>Rhabdobacter</taxon>
    </lineage>
</organism>
<dbReference type="PROSITE" id="PS51257">
    <property type="entry name" value="PROKAR_LIPOPROTEIN"/>
    <property type="match status" value="1"/>
</dbReference>
<evidence type="ECO:0000313" key="2">
    <source>
        <dbReference type="Proteomes" id="UP000557307"/>
    </source>
</evidence>
<gene>
    <name evidence="1" type="ORF">HNQ92_002470</name>
</gene>
<sequence length="574" mass="64978">MKLARIAGVFLIWGLSSQVFTSCRYSRSIQKANKIHQGYMNHYSNAAINTSMAFFGDYTFSSRLSPRFKEYKQSTFWPSRSTKLFYAKTTISPFIHCVGYLLPTSDKALYIKHGFSSLHEQVLKGESRKKGTYSLEEFIILRPSHAIGLIAWSDLRENAGDVADINVQSDLLIEEMSTISKSAQNYVEYSLKNPFEVAERVFNEKAMGNYLAPIDTLLKLEESYVQDADYQDVYFQTLATYYSFLGDSKLVQNMLSKRANDSTASSNVIPNALFHSVAGMDTLLSLLGKQKVAMLNESHFFPAHRQLVSLLLPELRQQGYQYLALEAIGERDKKLTKRGFPTAGSGFYTREYHMANLIRLALNLGYTLVSYDTHSGNREQKQASAIYTSTIKKDPTAKVLVLAGHSHINETSSEGKKWMASYFRTISGINPLTINQERYFGYRVGNQQDSSEVLLVTPKRPAPFANDLYLINNTKTEEIILSDKNRSEINISLDVPSDSALDSRLVKVYLLKEYQLVNDPLPCFVKYGNERFLKIKIQDGEYVLVIETKNSSTRKKLSVLNGSGSVEDFETLQK</sequence>
<evidence type="ECO:0008006" key="3">
    <source>
        <dbReference type="Google" id="ProtNLM"/>
    </source>
</evidence>
<name>A0A840TRI1_9BACT</name>
<dbReference type="RefSeq" id="WP_184174275.1">
    <property type="nucleotide sequence ID" value="NZ_JACHGF010000003.1"/>
</dbReference>
<dbReference type="Proteomes" id="UP000557307">
    <property type="component" value="Unassembled WGS sequence"/>
</dbReference>
<proteinExistence type="predicted"/>
<evidence type="ECO:0000313" key="1">
    <source>
        <dbReference type="EMBL" id="MBB5284327.1"/>
    </source>
</evidence>
<accession>A0A840TRI1</accession>
<dbReference type="AlphaFoldDB" id="A0A840TRI1"/>
<protein>
    <recommendedName>
        <fullName evidence="3">Erythromycin esterase family protein</fullName>
    </recommendedName>
</protein>
<keyword evidence="2" id="KW-1185">Reference proteome</keyword>